<dbReference type="Pfam" id="PF00317">
    <property type="entry name" value="Ribonuc_red_lgN"/>
    <property type="match status" value="1"/>
</dbReference>
<feature type="non-terminal residue" evidence="3">
    <location>
        <position position="1"/>
    </location>
</feature>
<evidence type="ECO:0000313" key="3">
    <source>
        <dbReference type="EMBL" id="MDX7989690.1"/>
    </source>
</evidence>
<dbReference type="Proteomes" id="UP001271890">
    <property type="component" value="Unassembled WGS sequence"/>
</dbReference>
<feature type="domain" description="Ribonucleotide reductase large subunit N-terminal" evidence="2">
    <location>
        <begin position="1"/>
        <end position="70"/>
    </location>
</feature>
<feature type="non-terminal residue" evidence="3">
    <location>
        <position position="80"/>
    </location>
</feature>
<accession>A0ABU4SFT8</accession>
<evidence type="ECO:0000259" key="2">
    <source>
        <dbReference type="Pfam" id="PF00317"/>
    </source>
</evidence>
<evidence type="ECO:0000313" key="4">
    <source>
        <dbReference type="Proteomes" id="UP001271890"/>
    </source>
</evidence>
<protein>
    <submittedName>
        <fullName evidence="3">Ribonucleotide-diphosphate reductase subunit alpha</fullName>
        <ecNumber evidence="3">1.17.4.1</ecNumber>
    </submittedName>
</protein>
<dbReference type="PANTHER" id="PTHR11573">
    <property type="entry name" value="RIBONUCLEOSIDE-DIPHOSPHATE REDUCTASE LARGE CHAIN"/>
    <property type="match status" value="1"/>
</dbReference>
<dbReference type="Gene3D" id="3.20.70.20">
    <property type="match status" value="1"/>
</dbReference>
<keyword evidence="1" id="KW-0215">Deoxyribonucleotide synthesis</keyword>
<keyword evidence="3" id="KW-0560">Oxidoreductase</keyword>
<keyword evidence="4" id="KW-1185">Reference proteome</keyword>
<gene>
    <name evidence="3" type="ORF">FE392_20890</name>
</gene>
<organism evidence="3 4">
    <name type="scientific">Xenorhabdus santafensis</name>
    <dbReference type="NCBI Taxonomy" id="2582833"/>
    <lineage>
        <taxon>Bacteria</taxon>
        <taxon>Pseudomonadati</taxon>
        <taxon>Pseudomonadota</taxon>
        <taxon>Gammaproteobacteria</taxon>
        <taxon>Enterobacterales</taxon>
        <taxon>Morganellaceae</taxon>
        <taxon>Xenorhabdus</taxon>
    </lineage>
</organism>
<proteinExistence type="predicted"/>
<dbReference type="EC" id="1.17.4.1" evidence="3"/>
<evidence type="ECO:0000256" key="1">
    <source>
        <dbReference type="ARBA" id="ARBA00023116"/>
    </source>
</evidence>
<dbReference type="EMBL" id="VCDN01000454">
    <property type="protein sequence ID" value="MDX7989690.1"/>
    <property type="molecule type" value="Genomic_DNA"/>
</dbReference>
<dbReference type="InterPro" id="IPR013509">
    <property type="entry name" value="RNR_lsu_N"/>
</dbReference>
<dbReference type="InterPro" id="IPR008926">
    <property type="entry name" value="RNR_R1-su_N"/>
</dbReference>
<dbReference type="InterPro" id="IPR039718">
    <property type="entry name" value="Rrm1"/>
</dbReference>
<dbReference type="SUPFAM" id="SSF48168">
    <property type="entry name" value="R1 subunit of ribonucleotide reductase, N-terminal domain"/>
    <property type="match status" value="1"/>
</dbReference>
<dbReference type="GO" id="GO:0004748">
    <property type="term" value="F:ribonucleoside-diphosphate reductase activity, thioredoxin disulfide as acceptor"/>
    <property type="evidence" value="ECO:0007669"/>
    <property type="project" value="UniProtKB-EC"/>
</dbReference>
<name>A0ABU4SFT8_9GAMM</name>
<sequence length="80" mass="9122">MAASKFYKDYALKTNDQKQYLESYEDRVAIVSLYLGRGDVAKAKQFASMIVKQNYQPATPTFLNAGRSRRGEMVSCFLLE</sequence>
<dbReference type="PANTHER" id="PTHR11573:SF30">
    <property type="entry name" value="RIBONUCLEOSIDE-DIPHOSPHATE REDUCTASE 2 SUBUNIT ALPHA"/>
    <property type="match status" value="1"/>
</dbReference>
<comment type="caution">
    <text evidence="3">The sequence shown here is derived from an EMBL/GenBank/DDBJ whole genome shotgun (WGS) entry which is preliminary data.</text>
</comment>
<reference evidence="4" key="1">
    <citation type="journal article" date="2024" name="Toxins">
        <title>Genome Sequence Analysis of Native Xenorhabdus Strains Isolated from Entomopathogenic Nematodes in Argentina.</title>
        <authorList>
            <person name="Palma L."/>
            <person name="Frizzo L."/>
            <person name="Kaiser S."/>
            <person name="Berry C."/>
            <person name="Caballero P."/>
            <person name="Bode H.B."/>
            <person name="Del Valle E.E."/>
        </authorList>
    </citation>
    <scope>NUCLEOTIDE SEQUENCE [LARGE SCALE GENOMIC DNA]</scope>
    <source>
        <strain evidence="4">12</strain>
    </source>
</reference>